<evidence type="ECO:0000256" key="1">
    <source>
        <dbReference type="ARBA" id="ARBA00002634"/>
    </source>
</evidence>
<reference evidence="19 20" key="1">
    <citation type="journal article" date="2018" name="Microbiome">
        <title>Fine metagenomic profile of the Mediterranean stratified and mixed water columns revealed by assembly and recruitment.</title>
        <authorList>
            <person name="Haro-Moreno J.M."/>
            <person name="Lopez-Perez M."/>
            <person name="De La Torre J.R."/>
            <person name="Picazo A."/>
            <person name="Camacho A."/>
            <person name="Rodriguez-Valera F."/>
        </authorList>
    </citation>
    <scope>NUCLEOTIDE SEQUENCE [LARGE SCALE GENOMIC DNA]</scope>
    <source>
        <strain evidence="19">MED-G57</strain>
    </source>
</reference>
<feature type="binding site" evidence="15 16">
    <location>
        <begin position="137"/>
        <end position="142"/>
    </location>
    <ligand>
        <name>S-adenosyl-L-methionine</name>
        <dbReference type="ChEBI" id="CHEBI:59789"/>
    </ligand>
</feature>
<comment type="function">
    <text evidence="1 15 17">Specifically methylates guanosine-37 in various tRNAs.</text>
</comment>
<evidence type="ECO:0000313" key="19">
    <source>
        <dbReference type="EMBL" id="RCL74397.1"/>
    </source>
</evidence>
<dbReference type="AlphaFoldDB" id="A0A368DRE0"/>
<keyword evidence="8 15" id="KW-0489">Methyltransferase</keyword>
<evidence type="ECO:0000256" key="6">
    <source>
        <dbReference type="ARBA" id="ARBA00014679"/>
    </source>
</evidence>
<dbReference type="HAMAP" id="MF_00605">
    <property type="entry name" value="TrmD"/>
    <property type="match status" value="1"/>
</dbReference>
<comment type="similarity">
    <text evidence="3 15 17">Belongs to the RNA methyltransferase TrmD family.</text>
</comment>
<evidence type="ECO:0000313" key="20">
    <source>
        <dbReference type="Proteomes" id="UP000253570"/>
    </source>
</evidence>
<feature type="binding site" evidence="15 16">
    <location>
        <position position="117"/>
    </location>
    <ligand>
        <name>S-adenosyl-L-methionine</name>
        <dbReference type="ChEBI" id="CHEBI:59789"/>
    </ligand>
</feature>
<keyword evidence="10 15" id="KW-0949">S-adenosyl-L-methionine</keyword>
<dbReference type="PANTHER" id="PTHR46417">
    <property type="entry name" value="TRNA (GUANINE-N(1)-)-METHYLTRANSFERASE"/>
    <property type="match status" value="1"/>
</dbReference>
<dbReference type="InterPro" id="IPR002649">
    <property type="entry name" value="tRNA_m1G_MeTrfase_TrmD"/>
</dbReference>
<comment type="catalytic activity">
    <reaction evidence="14 15 17">
        <text>guanosine(37) in tRNA + S-adenosyl-L-methionine = N(1)-methylguanosine(37) in tRNA + S-adenosyl-L-homocysteine + H(+)</text>
        <dbReference type="Rhea" id="RHEA:36899"/>
        <dbReference type="Rhea" id="RHEA-COMP:10145"/>
        <dbReference type="Rhea" id="RHEA-COMP:10147"/>
        <dbReference type="ChEBI" id="CHEBI:15378"/>
        <dbReference type="ChEBI" id="CHEBI:57856"/>
        <dbReference type="ChEBI" id="CHEBI:59789"/>
        <dbReference type="ChEBI" id="CHEBI:73542"/>
        <dbReference type="ChEBI" id="CHEBI:74269"/>
        <dbReference type="EC" id="2.1.1.228"/>
    </reaction>
</comment>
<evidence type="ECO:0000256" key="11">
    <source>
        <dbReference type="ARBA" id="ARBA00022694"/>
    </source>
</evidence>
<name>A0A368DRE0_9PROT</name>
<evidence type="ECO:0000256" key="8">
    <source>
        <dbReference type="ARBA" id="ARBA00022603"/>
    </source>
</evidence>
<sequence>MTNHKWKVTIITTTPEIFPGALDFSNVGRSLKNKIWDLEIIAIDKFKENKKLKIDGPPSGGGPGMILRADVVIPIIMNIKSKGDNRPIIIPAPRGIKYDQSIAKSLILEDGLIIVCGRFEGVDQRIVEATGATELSIGDYILTNGDIAAINIIDSCVRLIDGVINSKESIDSESYENNLLEYPQYTLPRNYDGFEIPQVLLEGNHKDIRDWRLKKSMEITKKHRPDLIKKYKKN</sequence>
<proteinExistence type="inferred from homology"/>
<dbReference type="GO" id="GO:0052906">
    <property type="term" value="F:tRNA (guanine(37)-N1)-methyltransferase activity"/>
    <property type="evidence" value="ECO:0007669"/>
    <property type="project" value="UniProtKB-UniRule"/>
</dbReference>
<dbReference type="InterPro" id="IPR029028">
    <property type="entry name" value="Alpha/beta_knot_MTases"/>
</dbReference>
<keyword evidence="7 15" id="KW-0963">Cytoplasm</keyword>
<evidence type="ECO:0000256" key="12">
    <source>
        <dbReference type="ARBA" id="ARBA00029736"/>
    </source>
</evidence>
<dbReference type="EMBL" id="QOQD01000002">
    <property type="protein sequence ID" value="RCL74397.1"/>
    <property type="molecule type" value="Genomic_DNA"/>
</dbReference>
<dbReference type="GO" id="GO:0005829">
    <property type="term" value="C:cytosol"/>
    <property type="evidence" value="ECO:0007669"/>
    <property type="project" value="TreeGrafter"/>
</dbReference>
<dbReference type="Gene3D" id="3.40.1280.10">
    <property type="match status" value="1"/>
</dbReference>
<evidence type="ECO:0000256" key="9">
    <source>
        <dbReference type="ARBA" id="ARBA00022679"/>
    </source>
</evidence>
<dbReference type="InterPro" id="IPR016009">
    <property type="entry name" value="tRNA_MeTrfase_TRMD/TRM10"/>
</dbReference>
<accession>A0A368DRE0</accession>
<evidence type="ECO:0000256" key="14">
    <source>
        <dbReference type="ARBA" id="ARBA00047783"/>
    </source>
</evidence>
<dbReference type="PANTHER" id="PTHR46417:SF1">
    <property type="entry name" value="TRNA (GUANINE-N(1)-)-METHYLTRANSFERASE"/>
    <property type="match status" value="1"/>
</dbReference>
<dbReference type="InterPro" id="IPR023148">
    <property type="entry name" value="tRNA_m1G_MeTrfase_C_sf"/>
</dbReference>
<evidence type="ECO:0000259" key="18">
    <source>
        <dbReference type="Pfam" id="PF01746"/>
    </source>
</evidence>
<evidence type="ECO:0000256" key="5">
    <source>
        <dbReference type="ARBA" id="ARBA00012807"/>
    </source>
</evidence>
<evidence type="ECO:0000256" key="3">
    <source>
        <dbReference type="ARBA" id="ARBA00007630"/>
    </source>
</evidence>
<keyword evidence="11 15" id="KW-0819">tRNA processing</keyword>
<keyword evidence="9 15" id="KW-0808">Transferase</keyword>
<evidence type="ECO:0000256" key="17">
    <source>
        <dbReference type="RuleBase" id="RU003464"/>
    </source>
</evidence>
<dbReference type="SUPFAM" id="SSF75217">
    <property type="entry name" value="alpha/beta knot"/>
    <property type="match status" value="1"/>
</dbReference>
<dbReference type="NCBIfam" id="TIGR00088">
    <property type="entry name" value="trmD"/>
    <property type="match status" value="1"/>
</dbReference>
<dbReference type="GO" id="GO:0002939">
    <property type="term" value="P:tRNA N1-guanine methylation"/>
    <property type="evidence" value="ECO:0007669"/>
    <property type="project" value="TreeGrafter"/>
</dbReference>
<gene>
    <name evidence="15" type="primary">trmD</name>
    <name evidence="19" type="ORF">DBW71_01340</name>
</gene>
<evidence type="ECO:0000256" key="13">
    <source>
        <dbReference type="ARBA" id="ARBA00033392"/>
    </source>
</evidence>
<evidence type="ECO:0000256" key="15">
    <source>
        <dbReference type="HAMAP-Rule" id="MF_00605"/>
    </source>
</evidence>
<dbReference type="Gene3D" id="1.10.1270.20">
    <property type="entry name" value="tRNA(m1g37)methyltransferase, domain 2"/>
    <property type="match status" value="1"/>
</dbReference>
<dbReference type="PIRSF" id="PIRSF000386">
    <property type="entry name" value="tRNA_mtase"/>
    <property type="match status" value="1"/>
</dbReference>
<organism evidence="19 20">
    <name type="scientific">PS1 clade bacterium</name>
    <dbReference type="NCBI Taxonomy" id="2175152"/>
    <lineage>
        <taxon>Bacteria</taxon>
        <taxon>Pseudomonadati</taxon>
        <taxon>Pseudomonadota</taxon>
        <taxon>Alphaproteobacteria</taxon>
        <taxon>PS1 clade</taxon>
    </lineage>
</organism>
<dbReference type="Pfam" id="PF01746">
    <property type="entry name" value="tRNA_m1G_MT"/>
    <property type="match status" value="1"/>
</dbReference>
<dbReference type="Proteomes" id="UP000253570">
    <property type="component" value="Unassembled WGS sequence"/>
</dbReference>
<dbReference type="InterPro" id="IPR029026">
    <property type="entry name" value="tRNA_m1G_MTases_N"/>
</dbReference>
<evidence type="ECO:0000256" key="7">
    <source>
        <dbReference type="ARBA" id="ARBA00022490"/>
    </source>
</evidence>
<evidence type="ECO:0000256" key="4">
    <source>
        <dbReference type="ARBA" id="ARBA00011738"/>
    </source>
</evidence>
<evidence type="ECO:0000256" key="16">
    <source>
        <dbReference type="PIRSR" id="PIRSR000386-1"/>
    </source>
</evidence>
<comment type="subunit">
    <text evidence="4 15 17">Homodimer.</text>
</comment>
<evidence type="ECO:0000256" key="2">
    <source>
        <dbReference type="ARBA" id="ARBA00004496"/>
    </source>
</evidence>
<evidence type="ECO:0000256" key="10">
    <source>
        <dbReference type="ARBA" id="ARBA00022691"/>
    </source>
</evidence>
<feature type="domain" description="tRNA methyltransferase TRMD/TRM10-type" evidence="18">
    <location>
        <begin position="7"/>
        <end position="230"/>
    </location>
</feature>
<comment type="caution">
    <text evidence="19">The sequence shown here is derived from an EMBL/GenBank/DDBJ whole genome shotgun (WGS) entry which is preliminary data.</text>
</comment>
<dbReference type="EC" id="2.1.1.228" evidence="5 15"/>
<comment type="subcellular location">
    <subcellularLocation>
        <location evidence="2 15 17">Cytoplasm</location>
    </subcellularLocation>
</comment>
<dbReference type="NCBIfam" id="NF000648">
    <property type="entry name" value="PRK00026.1"/>
    <property type="match status" value="1"/>
</dbReference>
<protein>
    <recommendedName>
        <fullName evidence="6 15">tRNA (guanine-N(1)-)-methyltransferase</fullName>
        <ecNumber evidence="5 15">2.1.1.228</ecNumber>
    </recommendedName>
    <alternativeName>
        <fullName evidence="12 15">M1G-methyltransferase</fullName>
    </alternativeName>
    <alternativeName>
        <fullName evidence="13 15">tRNA [GM37] methyltransferase</fullName>
    </alternativeName>
</protein>